<protein>
    <submittedName>
        <fullName evidence="2">Uncharacterized protein</fullName>
    </submittedName>
</protein>
<dbReference type="EMBL" id="CAWYQH010000068">
    <property type="protein sequence ID" value="CAK8680447.1"/>
    <property type="molecule type" value="Genomic_DNA"/>
</dbReference>
<keyword evidence="1" id="KW-0732">Signal</keyword>
<comment type="caution">
    <text evidence="2">The sequence shown here is derived from an EMBL/GenBank/DDBJ whole genome shotgun (WGS) entry which is preliminary data.</text>
</comment>
<organism evidence="2 3">
    <name type="scientific">Clavelina lepadiformis</name>
    <name type="common">Light-bulb sea squirt</name>
    <name type="synonym">Ascidia lepadiformis</name>
    <dbReference type="NCBI Taxonomy" id="159417"/>
    <lineage>
        <taxon>Eukaryota</taxon>
        <taxon>Metazoa</taxon>
        <taxon>Chordata</taxon>
        <taxon>Tunicata</taxon>
        <taxon>Ascidiacea</taxon>
        <taxon>Aplousobranchia</taxon>
        <taxon>Clavelinidae</taxon>
        <taxon>Clavelina</taxon>
    </lineage>
</organism>
<keyword evidence="3" id="KW-1185">Reference proteome</keyword>
<feature type="signal peptide" evidence="1">
    <location>
        <begin position="1"/>
        <end position="18"/>
    </location>
</feature>
<sequence length="433" mass="48351">MFEQIIVCLIVLVNSVMSADYGTQCTPTTCPNERGYIVYNGLPSISGSRWTIRAPNNQFTTFVLHLKNIQNADTRSEWLRIYQSNYLYPRTHNINGIQNRLFIWEETNKVSISVQRNSYFQFELHYFVGCAVKEGSNITITKLPFQPKQPLHYNLLGEFQAPGVQAPGYNIPLIYTTPAATSKCWVVVPSIVKEIKTQRSYLENLYASLGIAYPGNNMKRYLDVKETILGLQNVSALPDVAVQVSDLINGKTVLSGKGIEVGDFSTLEKSNSTIKYKTSQKISTILLVDLFCPNEKTCSQAHFKFTATALQQSDLDCIEKEQKCRFNIGKKNFTNCNPPAVPPLLTLVTKTVDDLSHSDCPAINSALASIPANLDVIESHVSGKDLATVAQHCVDYTKYCSLGCSGFPGCQKMCLIVKHYLKLCRYFQPSVFA</sequence>
<proteinExistence type="predicted"/>
<gene>
    <name evidence="2" type="ORF">CVLEPA_LOCUS10694</name>
</gene>
<evidence type="ECO:0000256" key="1">
    <source>
        <dbReference type="SAM" id="SignalP"/>
    </source>
</evidence>
<feature type="chain" id="PRO_5046138941" evidence="1">
    <location>
        <begin position="19"/>
        <end position="433"/>
    </location>
</feature>
<accession>A0ABP0FPU4</accession>
<evidence type="ECO:0000313" key="3">
    <source>
        <dbReference type="Proteomes" id="UP001642483"/>
    </source>
</evidence>
<dbReference type="Proteomes" id="UP001642483">
    <property type="component" value="Unassembled WGS sequence"/>
</dbReference>
<name>A0ABP0FPU4_CLALP</name>
<evidence type="ECO:0000313" key="2">
    <source>
        <dbReference type="EMBL" id="CAK8680447.1"/>
    </source>
</evidence>
<reference evidence="2 3" key="1">
    <citation type="submission" date="2024-02" db="EMBL/GenBank/DDBJ databases">
        <authorList>
            <person name="Daric V."/>
            <person name="Darras S."/>
        </authorList>
    </citation>
    <scope>NUCLEOTIDE SEQUENCE [LARGE SCALE GENOMIC DNA]</scope>
</reference>